<evidence type="ECO:0000259" key="9">
    <source>
        <dbReference type="Pfam" id="PF02714"/>
    </source>
</evidence>
<feature type="transmembrane region" description="Helical" evidence="8">
    <location>
        <begin position="444"/>
        <end position="468"/>
    </location>
</feature>
<reference evidence="12 13" key="1">
    <citation type="submission" date="2014-04" db="EMBL/GenBank/DDBJ databases">
        <authorList>
            <consortium name="DOE Joint Genome Institute"/>
            <person name="Kuo A."/>
            <person name="Zuccaro A."/>
            <person name="Kohler A."/>
            <person name="Nagy L.G."/>
            <person name="Floudas D."/>
            <person name="Copeland A."/>
            <person name="Barry K.W."/>
            <person name="Cichocki N."/>
            <person name="Veneault-Fourrey C."/>
            <person name="LaButti K."/>
            <person name="Lindquist E.A."/>
            <person name="Lipzen A."/>
            <person name="Lundell T."/>
            <person name="Morin E."/>
            <person name="Murat C."/>
            <person name="Sun H."/>
            <person name="Tunlid A."/>
            <person name="Henrissat B."/>
            <person name="Grigoriev I.V."/>
            <person name="Hibbett D.S."/>
            <person name="Martin F."/>
            <person name="Nordberg H.P."/>
            <person name="Cantor M.N."/>
            <person name="Hua S.X."/>
        </authorList>
    </citation>
    <scope>NUCLEOTIDE SEQUENCE [LARGE SCALE GENOMIC DNA]</scope>
    <source>
        <strain evidence="12 13">MAFF 305830</strain>
    </source>
</reference>
<feature type="compositionally biased region" description="Polar residues" evidence="7">
    <location>
        <begin position="916"/>
        <end position="936"/>
    </location>
</feature>
<evidence type="ECO:0000256" key="6">
    <source>
        <dbReference type="ARBA" id="ARBA00023136"/>
    </source>
</evidence>
<evidence type="ECO:0000256" key="8">
    <source>
        <dbReference type="SAM" id="Phobius"/>
    </source>
</evidence>
<evidence type="ECO:0000256" key="4">
    <source>
        <dbReference type="ARBA" id="ARBA00022692"/>
    </source>
</evidence>
<keyword evidence="4 8" id="KW-0812">Transmembrane</keyword>
<dbReference type="PANTHER" id="PTHR13018">
    <property type="entry name" value="PROBABLE MEMBRANE PROTEIN DUF221-RELATED"/>
    <property type="match status" value="1"/>
</dbReference>
<evidence type="ECO:0000259" key="11">
    <source>
        <dbReference type="Pfam" id="PF14703"/>
    </source>
</evidence>
<dbReference type="InterPro" id="IPR027815">
    <property type="entry name" value="CSC1/OSCA1-like_cyt"/>
</dbReference>
<feature type="transmembrane region" description="Helical" evidence="8">
    <location>
        <begin position="719"/>
        <end position="738"/>
    </location>
</feature>
<feature type="domain" description="CSC1/OSCA1-like N-terminal transmembrane" evidence="10">
    <location>
        <begin position="46"/>
        <end position="215"/>
    </location>
</feature>
<evidence type="ECO:0000256" key="5">
    <source>
        <dbReference type="ARBA" id="ARBA00022989"/>
    </source>
</evidence>
<keyword evidence="3" id="KW-0813">Transport</keyword>
<keyword evidence="5 8" id="KW-1133">Transmembrane helix</keyword>
<feature type="transmembrane region" description="Helical" evidence="8">
    <location>
        <begin position="694"/>
        <end position="713"/>
    </location>
</feature>
<feature type="transmembrane region" description="Helical" evidence="8">
    <location>
        <begin position="632"/>
        <end position="654"/>
    </location>
</feature>
<dbReference type="EMBL" id="KN824343">
    <property type="protein sequence ID" value="KIM23089.1"/>
    <property type="molecule type" value="Genomic_DNA"/>
</dbReference>
<evidence type="ECO:0000256" key="3">
    <source>
        <dbReference type="ARBA" id="ARBA00022448"/>
    </source>
</evidence>
<comment type="similarity">
    <text evidence="2">Belongs to the CSC1 (TC 1.A.17) family.</text>
</comment>
<feature type="region of interest" description="Disordered" evidence="7">
    <location>
        <begin position="880"/>
        <end position="943"/>
    </location>
</feature>
<feature type="transmembrane region" description="Helical" evidence="8">
    <location>
        <begin position="535"/>
        <end position="554"/>
    </location>
</feature>
<protein>
    <recommendedName>
        <fullName evidence="14">DUF221-domain-containing protein</fullName>
    </recommendedName>
</protein>
<dbReference type="PANTHER" id="PTHR13018:SF5">
    <property type="entry name" value="RE44586P"/>
    <property type="match status" value="1"/>
</dbReference>
<keyword evidence="6 8" id="KW-0472">Membrane</keyword>
<feature type="transmembrane region" description="Helical" evidence="8">
    <location>
        <begin position="127"/>
        <end position="148"/>
    </location>
</feature>
<evidence type="ECO:0000256" key="2">
    <source>
        <dbReference type="ARBA" id="ARBA00007779"/>
    </source>
</evidence>
<organism evidence="12 13">
    <name type="scientific">Serendipita vermifera MAFF 305830</name>
    <dbReference type="NCBI Taxonomy" id="933852"/>
    <lineage>
        <taxon>Eukaryota</taxon>
        <taxon>Fungi</taxon>
        <taxon>Dikarya</taxon>
        <taxon>Basidiomycota</taxon>
        <taxon>Agaricomycotina</taxon>
        <taxon>Agaricomycetes</taxon>
        <taxon>Sebacinales</taxon>
        <taxon>Serendipitaceae</taxon>
        <taxon>Serendipita</taxon>
    </lineage>
</organism>
<feature type="compositionally biased region" description="Low complexity" evidence="7">
    <location>
        <begin position="903"/>
        <end position="912"/>
    </location>
</feature>
<keyword evidence="13" id="KW-1185">Reference proteome</keyword>
<dbReference type="Pfam" id="PF02714">
    <property type="entry name" value="RSN1_7TM"/>
    <property type="match status" value="1"/>
</dbReference>
<sequence length="1029" mass="115866">MTQPSLWSLYLNEVFMKSASLLDNDGPAAPPGSPPTIKYTGPWLETQLIISGSIGLVSFLTFSYCRTRWPVLFAPRTKLKDFSPHEAHLHTRLFGWIIPTVKTPEMVILQIVGLDAAVLLTFFKMAFVLFSFTSIFALFVILPLNIYMKVGENEREPGDENVTLHFNYMYYNDTNPDDPAPKDPWDLINAPNSFRAIQLLFTYIFTFLVLRALWNNYRQFVRVRQLYSLELVHSVAARTVMVTNLPQHLQGERALAVYFENMGLSVESTSIVRHAEALNKLIERRTNVLINLEAEWTRYVGNPSSLESYDPSQNVRGEAPLIDLGTPGDVEAHAPPRVVVPHRSRPTVRPGWFKRKVDALEYYERQFEELDEQVKKERKTGKFKATSSGFVTFETMANAQIASQVVHAPHEGQSKTRPAPEPRDIVWSNMTISPRGRQIRETTVFLFLVLLFFFWAVPVSALAGFLSYKEIKKTWPWLAGLIDQNDTIRAVVQNSLPSVAMIGLNAALPFLLEGLSYLQGHQARSWIEYSLMKKYFLFLLVNVVFIFLLASTYWQLVRDLANSPAKIPTKLAAALSMGRARNFFMSYVVLQALGIMPLQLLNLGVIMPRFLFLALWTRTPRDFAELNAPPMINYGAVYPQAILVFVITITYSVIQPQIMVFGALYFGIAYVVYKYKLLFVFYKPYESQGQAWPITFVRLIWSVIIFQILMTGIFSLEIYFTLGAMMLPLIAFTMWWGYTTYNYFWGLSNYVSLSTISEVQRGEDSDDVARLRQGAGSVSWSQSHLNRRRYAGNDETLYVAPEDERTDYSQPPMAGWYNGVLNTGKRRYGHPALTGVLPRPWLPLKKGQTLANYVDRESAKASDGNTVVLTLRRRYSAVRKRGQAVFGKNQPTDAAGGEGQGSAEGSADAGGANPRPLSTASTSERLQPARQLSNRLSFDPATGIITLPDGETFYERIQADDSDSDYGELSGETDSREGSNGAASPVPEGAGGDMDANGETPSGSRAKRLSTYFHHPERRKHQVPGAFPQ</sequence>
<feature type="transmembrane region" description="Helical" evidence="8">
    <location>
        <begin position="196"/>
        <end position="214"/>
    </location>
</feature>
<feature type="region of interest" description="Disordered" evidence="7">
    <location>
        <begin position="959"/>
        <end position="1029"/>
    </location>
</feature>
<evidence type="ECO:0000313" key="13">
    <source>
        <dbReference type="Proteomes" id="UP000054097"/>
    </source>
</evidence>
<dbReference type="STRING" id="933852.A0A0C3ASV5"/>
<comment type="subcellular location">
    <subcellularLocation>
        <location evidence="1">Membrane</location>
        <topology evidence="1">Multi-pass membrane protein</topology>
    </subcellularLocation>
</comment>
<evidence type="ECO:0000259" key="10">
    <source>
        <dbReference type="Pfam" id="PF13967"/>
    </source>
</evidence>
<gene>
    <name evidence="12" type="ORF">M408DRAFT_78085</name>
</gene>
<feature type="domain" description="CSC1/OSCA1-like cytosolic" evidence="11">
    <location>
        <begin position="237"/>
        <end position="429"/>
    </location>
</feature>
<dbReference type="AlphaFoldDB" id="A0A0C3ASV5"/>
<accession>A0A0C3ASV5</accession>
<dbReference type="Proteomes" id="UP000054097">
    <property type="component" value="Unassembled WGS sequence"/>
</dbReference>
<feature type="domain" description="CSC1/OSCA1-like 7TM region" evidence="9">
    <location>
        <begin position="441"/>
        <end position="714"/>
    </location>
</feature>
<reference evidence="13" key="2">
    <citation type="submission" date="2015-01" db="EMBL/GenBank/DDBJ databases">
        <title>Evolutionary Origins and Diversification of the Mycorrhizal Mutualists.</title>
        <authorList>
            <consortium name="DOE Joint Genome Institute"/>
            <consortium name="Mycorrhizal Genomics Consortium"/>
            <person name="Kohler A."/>
            <person name="Kuo A."/>
            <person name="Nagy L.G."/>
            <person name="Floudas D."/>
            <person name="Copeland A."/>
            <person name="Barry K.W."/>
            <person name="Cichocki N."/>
            <person name="Veneault-Fourrey C."/>
            <person name="LaButti K."/>
            <person name="Lindquist E.A."/>
            <person name="Lipzen A."/>
            <person name="Lundell T."/>
            <person name="Morin E."/>
            <person name="Murat C."/>
            <person name="Riley R."/>
            <person name="Ohm R."/>
            <person name="Sun H."/>
            <person name="Tunlid A."/>
            <person name="Henrissat B."/>
            <person name="Grigoriev I.V."/>
            <person name="Hibbett D.S."/>
            <person name="Martin F."/>
        </authorList>
    </citation>
    <scope>NUCLEOTIDE SEQUENCE [LARGE SCALE GENOMIC DNA]</scope>
    <source>
        <strain evidence="13">MAFF 305830</strain>
    </source>
</reference>
<name>A0A0C3ASV5_SERVB</name>
<feature type="transmembrane region" description="Helical" evidence="8">
    <location>
        <begin position="48"/>
        <end position="65"/>
    </location>
</feature>
<dbReference type="GO" id="GO:0005227">
    <property type="term" value="F:calcium-activated cation channel activity"/>
    <property type="evidence" value="ECO:0007669"/>
    <property type="project" value="InterPro"/>
</dbReference>
<dbReference type="Pfam" id="PF14703">
    <property type="entry name" value="PHM7_cyt"/>
    <property type="match status" value="1"/>
</dbReference>
<dbReference type="OrthoDB" id="1689567at2759"/>
<dbReference type="InterPro" id="IPR032880">
    <property type="entry name" value="CSC1/OSCA1-like_N"/>
</dbReference>
<dbReference type="HOGENOM" id="CLU_002458_3_0_1"/>
<feature type="transmembrane region" description="Helical" evidence="8">
    <location>
        <begin position="584"/>
        <end position="611"/>
    </location>
</feature>
<feature type="transmembrane region" description="Helical" evidence="8">
    <location>
        <begin position="660"/>
        <end position="682"/>
    </location>
</feature>
<evidence type="ECO:0000313" key="12">
    <source>
        <dbReference type="EMBL" id="KIM23089.1"/>
    </source>
</evidence>
<evidence type="ECO:0000256" key="1">
    <source>
        <dbReference type="ARBA" id="ARBA00004141"/>
    </source>
</evidence>
<dbReference type="InterPro" id="IPR003864">
    <property type="entry name" value="CSC1/OSCA1-like_7TM"/>
</dbReference>
<dbReference type="InterPro" id="IPR045122">
    <property type="entry name" value="Csc1-like"/>
</dbReference>
<dbReference type="Pfam" id="PF13967">
    <property type="entry name" value="RSN1_TM"/>
    <property type="match status" value="1"/>
</dbReference>
<evidence type="ECO:0000256" key="7">
    <source>
        <dbReference type="SAM" id="MobiDB-lite"/>
    </source>
</evidence>
<dbReference type="GO" id="GO:0005886">
    <property type="term" value="C:plasma membrane"/>
    <property type="evidence" value="ECO:0007669"/>
    <property type="project" value="TreeGrafter"/>
</dbReference>
<proteinExistence type="inferred from homology"/>
<evidence type="ECO:0008006" key="14">
    <source>
        <dbReference type="Google" id="ProtNLM"/>
    </source>
</evidence>